<protein>
    <submittedName>
        <fullName evidence="5">Uncharacterized protein</fullName>
    </submittedName>
</protein>
<feature type="non-terminal residue" evidence="5">
    <location>
        <position position="1"/>
    </location>
</feature>
<feature type="non-terminal residue" evidence="5">
    <location>
        <position position="302"/>
    </location>
</feature>
<dbReference type="Pfam" id="PF23500">
    <property type="entry name" value="DUF7133"/>
    <property type="match status" value="1"/>
</dbReference>
<evidence type="ECO:0000256" key="1">
    <source>
        <dbReference type="ARBA" id="ARBA00022723"/>
    </source>
</evidence>
<keyword evidence="2" id="KW-0186">Copper</keyword>
<sequence>WGVETENFLQSPKDRNFRPTDYEIGSDGALYVSDWQNIIIGHMQHNVRDPSRDHEYGRVYRVTHAGRPLMKHVKVDGQPIAKLLDLLKERTNLTRHRARIELSERETSQVMGELAKWVKQWNPKKAEDAHHLLEALWLHQQHNVKNQKLLDQMLNSPVADARVAAATVKQFWTTSASIASQSAEVKPIEKQKSGILSDTKDLTTIRIATIVEKMKYDTPELTVKAGKKIKLTFANPDFMPHNIVLVNPGKRDAIAMQAIGLGAEGFKVGFVPKNKDILWASKLIDHGKEEVIEFTAPTTPGD</sequence>
<dbReference type="SUPFAM" id="SSF49503">
    <property type="entry name" value="Cupredoxins"/>
    <property type="match status" value="1"/>
</dbReference>
<evidence type="ECO:0000256" key="2">
    <source>
        <dbReference type="ARBA" id="ARBA00023008"/>
    </source>
</evidence>
<dbReference type="InterPro" id="IPR008972">
    <property type="entry name" value="Cupredoxin"/>
</dbReference>
<evidence type="ECO:0000259" key="3">
    <source>
        <dbReference type="Pfam" id="PF00127"/>
    </source>
</evidence>
<feature type="domain" description="Blue (type 1) copper" evidence="3">
    <location>
        <begin position="212"/>
        <end position="297"/>
    </location>
</feature>
<dbReference type="InterPro" id="IPR055557">
    <property type="entry name" value="DUF7133"/>
</dbReference>
<dbReference type="GO" id="GO:0005507">
    <property type="term" value="F:copper ion binding"/>
    <property type="evidence" value="ECO:0007669"/>
    <property type="project" value="InterPro"/>
</dbReference>
<dbReference type="Gene3D" id="2.60.40.420">
    <property type="entry name" value="Cupredoxins - blue copper proteins"/>
    <property type="match status" value="1"/>
</dbReference>
<dbReference type="EMBL" id="UINC01135516">
    <property type="protein sequence ID" value="SVD19712.1"/>
    <property type="molecule type" value="Genomic_DNA"/>
</dbReference>
<evidence type="ECO:0000259" key="4">
    <source>
        <dbReference type="Pfam" id="PF23500"/>
    </source>
</evidence>
<dbReference type="GO" id="GO:0009055">
    <property type="term" value="F:electron transfer activity"/>
    <property type="evidence" value="ECO:0007669"/>
    <property type="project" value="InterPro"/>
</dbReference>
<organism evidence="5">
    <name type="scientific">marine metagenome</name>
    <dbReference type="NCBI Taxonomy" id="408172"/>
    <lineage>
        <taxon>unclassified sequences</taxon>
        <taxon>metagenomes</taxon>
        <taxon>ecological metagenomes</taxon>
    </lineage>
</organism>
<feature type="domain" description="DUF7133" evidence="4">
    <location>
        <begin position="5"/>
        <end position="65"/>
    </location>
</feature>
<accession>A0A382TD52</accession>
<gene>
    <name evidence="5" type="ORF">METZ01_LOCUS372566</name>
</gene>
<name>A0A382TD52_9ZZZZ</name>
<dbReference type="InterPro" id="IPR000923">
    <property type="entry name" value="BlueCu_1"/>
</dbReference>
<dbReference type="CDD" id="cd04233">
    <property type="entry name" value="Auracyanin"/>
    <property type="match status" value="1"/>
</dbReference>
<dbReference type="AlphaFoldDB" id="A0A382TD52"/>
<evidence type="ECO:0000313" key="5">
    <source>
        <dbReference type="EMBL" id="SVD19712.1"/>
    </source>
</evidence>
<keyword evidence="1" id="KW-0479">Metal-binding</keyword>
<reference evidence="5" key="1">
    <citation type="submission" date="2018-05" db="EMBL/GenBank/DDBJ databases">
        <authorList>
            <person name="Lanie J.A."/>
            <person name="Ng W.-L."/>
            <person name="Kazmierczak K.M."/>
            <person name="Andrzejewski T.M."/>
            <person name="Davidsen T.M."/>
            <person name="Wayne K.J."/>
            <person name="Tettelin H."/>
            <person name="Glass J.I."/>
            <person name="Rusch D."/>
            <person name="Podicherti R."/>
            <person name="Tsui H.-C.T."/>
            <person name="Winkler M.E."/>
        </authorList>
    </citation>
    <scope>NUCLEOTIDE SEQUENCE</scope>
</reference>
<dbReference type="Pfam" id="PF00127">
    <property type="entry name" value="Copper-bind"/>
    <property type="match status" value="1"/>
</dbReference>
<proteinExistence type="predicted"/>